<feature type="region of interest" description="Disordered" evidence="1">
    <location>
        <begin position="26"/>
        <end position="86"/>
    </location>
</feature>
<sequence length="86" mass="9324">MKTLFMICISAILLCNATAGYAAQNAEKEMQKPSGETCKRPPEPPKDKNGRPLPPPKESNSNHATKGQPPHDGEPLCPPPHDNKKP</sequence>
<reference evidence="3 4" key="1">
    <citation type="submission" date="2017-11" db="EMBL/GenBank/DDBJ databases">
        <title>The complete genome sequence and comparative genome analysis of Yersinia enterocolitica strain LC20.</title>
        <authorList>
            <person name="Shi G."/>
            <person name="Su M."/>
            <person name="Liang J."/>
            <person name="Gu W."/>
            <person name="Xiao Y."/>
            <person name="Zhang Z."/>
            <person name="Qiu H."/>
            <person name="Duan R."/>
            <person name="Zhang Z."/>
            <person name="Li Y."/>
            <person name="Zhang X."/>
            <person name="Ling Y."/>
            <person name="Song L."/>
            <person name="Chen M."/>
            <person name="Zhao Y."/>
            <person name="Wu J."/>
            <person name="Jing H."/>
            <person name="Xiao J."/>
            <person name="Wang X."/>
        </authorList>
    </citation>
    <scope>NUCLEOTIDE SEQUENCE [LARGE SCALE GENOMIC DNA]</scope>
    <source>
        <strain evidence="3 4">LC20</strain>
    </source>
</reference>
<feature type="signal peptide" evidence="2">
    <location>
        <begin position="1"/>
        <end position="22"/>
    </location>
</feature>
<evidence type="ECO:0008006" key="5">
    <source>
        <dbReference type="Google" id="ProtNLM"/>
    </source>
</evidence>
<evidence type="ECO:0000256" key="2">
    <source>
        <dbReference type="SAM" id="SignalP"/>
    </source>
</evidence>
<dbReference type="Proteomes" id="UP000230961">
    <property type="component" value="Chromosome"/>
</dbReference>
<evidence type="ECO:0000256" key="1">
    <source>
        <dbReference type="SAM" id="MobiDB-lite"/>
    </source>
</evidence>
<name>A0A7U4GG32_YEREN</name>
<protein>
    <recommendedName>
        <fullName evidence="5">Secreted protein</fullName>
    </recommendedName>
</protein>
<organism evidence="3 4">
    <name type="scientific">Yersinia enterocolitica LC20</name>
    <dbReference type="NCBI Taxonomy" id="1443113"/>
    <lineage>
        <taxon>Bacteria</taxon>
        <taxon>Pseudomonadati</taxon>
        <taxon>Pseudomonadota</taxon>
        <taxon>Gammaproteobacteria</taxon>
        <taxon>Enterobacterales</taxon>
        <taxon>Yersiniaceae</taxon>
        <taxon>Yersinia</taxon>
    </lineage>
</organism>
<accession>A0A7U4GG32</accession>
<keyword evidence="2" id="KW-0732">Signal</keyword>
<dbReference type="KEGG" id="yel:LC20_03188"/>
<dbReference type="EMBL" id="CP007448">
    <property type="protein sequence ID" value="AHM74441.1"/>
    <property type="molecule type" value="Genomic_DNA"/>
</dbReference>
<feature type="compositionally biased region" description="Basic and acidic residues" evidence="1">
    <location>
        <begin position="26"/>
        <end position="50"/>
    </location>
</feature>
<gene>
    <name evidence="3" type="ORF">LC20_03188</name>
</gene>
<dbReference type="AlphaFoldDB" id="A0A7U4GG32"/>
<feature type="chain" id="PRO_5031020536" description="Secreted protein" evidence="2">
    <location>
        <begin position="23"/>
        <end position="86"/>
    </location>
</feature>
<proteinExistence type="predicted"/>
<evidence type="ECO:0000313" key="4">
    <source>
        <dbReference type="Proteomes" id="UP000230961"/>
    </source>
</evidence>
<evidence type="ECO:0000313" key="3">
    <source>
        <dbReference type="EMBL" id="AHM74441.1"/>
    </source>
</evidence>